<keyword evidence="2" id="KW-1185">Reference proteome</keyword>
<dbReference type="EMBL" id="CM056744">
    <property type="protein sequence ID" value="KAJ8665511.1"/>
    <property type="molecule type" value="Genomic_DNA"/>
</dbReference>
<evidence type="ECO:0000313" key="2">
    <source>
        <dbReference type="Proteomes" id="UP001239111"/>
    </source>
</evidence>
<protein>
    <submittedName>
        <fullName evidence="1">Uncharacterized protein</fullName>
    </submittedName>
</protein>
<organism evidence="1 2">
    <name type="scientific">Eretmocerus hayati</name>
    <dbReference type="NCBI Taxonomy" id="131215"/>
    <lineage>
        <taxon>Eukaryota</taxon>
        <taxon>Metazoa</taxon>
        <taxon>Ecdysozoa</taxon>
        <taxon>Arthropoda</taxon>
        <taxon>Hexapoda</taxon>
        <taxon>Insecta</taxon>
        <taxon>Pterygota</taxon>
        <taxon>Neoptera</taxon>
        <taxon>Endopterygota</taxon>
        <taxon>Hymenoptera</taxon>
        <taxon>Apocrita</taxon>
        <taxon>Proctotrupomorpha</taxon>
        <taxon>Chalcidoidea</taxon>
        <taxon>Aphelinidae</taxon>
        <taxon>Aphelininae</taxon>
        <taxon>Eretmocerus</taxon>
    </lineage>
</organism>
<sequence>MAKHSLYIWIGIRIIPSATNIESSHSNNDTDIIPLSSIIQNSSIEEADLRIILHATHAVLDGYKKVVVASIDTDVLVPLLHHWEALNRPGSQALWNLRSGTDSNKSQIPVHAMALGIGLDKCKTLPAMHHLMGSDYTSKVGTKCSGFQTSPEMFLLDLGTDVSEAGIQDAVEKTESYLVKVLSRKTNCESFDHLRLWIYEYEQSTTIAYSPPSSEFMKSHIFRAFYITYMQISCLDVEAKELDIFNFGYTKRDIHTPRQGWNIPA</sequence>
<name>A0ACC2N3A0_9HYME</name>
<comment type="caution">
    <text evidence="1">The sequence shown here is derived from an EMBL/GenBank/DDBJ whole genome shotgun (WGS) entry which is preliminary data.</text>
</comment>
<gene>
    <name evidence="1" type="ORF">QAD02_007173</name>
</gene>
<dbReference type="Proteomes" id="UP001239111">
    <property type="component" value="Chromosome 4"/>
</dbReference>
<proteinExistence type="predicted"/>
<reference evidence="1" key="1">
    <citation type="submission" date="2023-04" db="EMBL/GenBank/DDBJ databases">
        <title>A chromosome-level genome assembly of the parasitoid wasp Eretmocerus hayati.</title>
        <authorList>
            <person name="Zhong Y."/>
            <person name="Liu S."/>
            <person name="Liu Y."/>
        </authorList>
    </citation>
    <scope>NUCLEOTIDE SEQUENCE</scope>
    <source>
        <strain evidence="1">ZJU_SS_LIU_2023</strain>
    </source>
</reference>
<evidence type="ECO:0000313" key="1">
    <source>
        <dbReference type="EMBL" id="KAJ8665511.1"/>
    </source>
</evidence>
<accession>A0ACC2N3A0</accession>